<name>A0A6V8KDJ2_9ACTN</name>
<evidence type="ECO:0008006" key="4">
    <source>
        <dbReference type="Google" id="ProtNLM"/>
    </source>
</evidence>
<feature type="transmembrane region" description="Helical" evidence="1">
    <location>
        <begin position="16"/>
        <end position="35"/>
    </location>
</feature>
<evidence type="ECO:0000313" key="2">
    <source>
        <dbReference type="EMBL" id="GFJ80086.1"/>
    </source>
</evidence>
<dbReference type="Proteomes" id="UP000482800">
    <property type="component" value="Unassembled WGS sequence"/>
</dbReference>
<keyword evidence="3" id="KW-1185">Reference proteome</keyword>
<sequence length="76" mass="7770">MAVRPCPAPARRFAKWSAIASLAIGSAGQVTYHLMAAAGWTSAPWPVTALVACLPVAVLGMGCALAHLLHTTDSNA</sequence>
<keyword evidence="1" id="KW-0812">Transmembrane</keyword>
<keyword evidence="1" id="KW-0472">Membrane</keyword>
<dbReference type="EMBL" id="BLPF01000001">
    <property type="protein sequence ID" value="GFJ80086.1"/>
    <property type="molecule type" value="Genomic_DNA"/>
</dbReference>
<dbReference type="AlphaFoldDB" id="A0A6V8KDJ2"/>
<proteinExistence type="predicted"/>
<feature type="transmembrane region" description="Helical" evidence="1">
    <location>
        <begin position="47"/>
        <end position="69"/>
    </location>
</feature>
<comment type="caution">
    <text evidence="2">The sequence shown here is derived from an EMBL/GenBank/DDBJ whole genome shotgun (WGS) entry which is preliminary data.</text>
</comment>
<evidence type="ECO:0000256" key="1">
    <source>
        <dbReference type="SAM" id="Phobius"/>
    </source>
</evidence>
<evidence type="ECO:0000313" key="3">
    <source>
        <dbReference type="Proteomes" id="UP000482800"/>
    </source>
</evidence>
<protein>
    <recommendedName>
        <fullName evidence="4">Major facilitator superfamily (MFS) profile domain-containing protein</fullName>
    </recommendedName>
</protein>
<gene>
    <name evidence="2" type="ORF">Phou_042660</name>
</gene>
<reference evidence="2 3" key="2">
    <citation type="submission" date="2020-03" db="EMBL/GenBank/DDBJ databases">
        <authorList>
            <person name="Ichikawa N."/>
            <person name="Kimura A."/>
            <person name="Kitahashi Y."/>
            <person name="Uohara A."/>
        </authorList>
    </citation>
    <scope>NUCLEOTIDE SEQUENCE [LARGE SCALE GENOMIC DNA]</scope>
    <source>
        <strain evidence="2 3">NBRC 108639</strain>
    </source>
</reference>
<reference evidence="2 3" key="1">
    <citation type="submission" date="2020-03" db="EMBL/GenBank/DDBJ databases">
        <title>Whole genome shotgun sequence of Phytohabitans houttuyneae NBRC 108639.</title>
        <authorList>
            <person name="Komaki H."/>
            <person name="Tamura T."/>
        </authorList>
    </citation>
    <scope>NUCLEOTIDE SEQUENCE [LARGE SCALE GENOMIC DNA]</scope>
    <source>
        <strain evidence="2 3">NBRC 108639</strain>
    </source>
</reference>
<organism evidence="2 3">
    <name type="scientific">Phytohabitans houttuyneae</name>
    <dbReference type="NCBI Taxonomy" id="1076126"/>
    <lineage>
        <taxon>Bacteria</taxon>
        <taxon>Bacillati</taxon>
        <taxon>Actinomycetota</taxon>
        <taxon>Actinomycetes</taxon>
        <taxon>Micromonosporales</taxon>
        <taxon>Micromonosporaceae</taxon>
    </lineage>
</organism>
<keyword evidence="1" id="KW-1133">Transmembrane helix</keyword>
<accession>A0A6V8KDJ2</accession>